<keyword evidence="4" id="KW-1185">Reference proteome</keyword>
<gene>
    <name evidence="3" type="ORF">PanWU01x14_060770</name>
</gene>
<comment type="caution">
    <text evidence="3">The sequence shown here is derived from an EMBL/GenBank/DDBJ whole genome shotgun (WGS) entry which is preliminary data.</text>
</comment>
<evidence type="ECO:0000313" key="4">
    <source>
        <dbReference type="Proteomes" id="UP000237105"/>
    </source>
</evidence>
<feature type="region of interest" description="Disordered" evidence="1">
    <location>
        <begin position="70"/>
        <end position="89"/>
    </location>
</feature>
<name>A0A2P5DHY7_PARAD</name>
<sequence>MGVGVGGDRGSDGGAGGADTGGGGFDARRNESQRIGKKAIMGTVGVGVVSLVVVVLHSQRLRPLLLTLPPATGELPGEWSPPTIRSEIA</sequence>
<organism evidence="3 4">
    <name type="scientific">Parasponia andersonii</name>
    <name type="common">Sponia andersonii</name>
    <dbReference type="NCBI Taxonomy" id="3476"/>
    <lineage>
        <taxon>Eukaryota</taxon>
        <taxon>Viridiplantae</taxon>
        <taxon>Streptophyta</taxon>
        <taxon>Embryophyta</taxon>
        <taxon>Tracheophyta</taxon>
        <taxon>Spermatophyta</taxon>
        <taxon>Magnoliopsida</taxon>
        <taxon>eudicotyledons</taxon>
        <taxon>Gunneridae</taxon>
        <taxon>Pentapetalae</taxon>
        <taxon>rosids</taxon>
        <taxon>fabids</taxon>
        <taxon>Rosales</taxon>
        <taxon>Cannabaceae</taxon>
        <taxon>Parasponia</taxon>
    </lineage>
</organism>
<reference evidence="4" key="1">
    <citation type="submission" date="2016-06" db="EMBL/GenBank/DDBJ databases">
        <title>Parallel loss of symbiosis genes in relatives of nitrogen-fixing non-legume Parasponia.</title>
        <authorList>
            <person name="Van Velzen R."/>
            <person name="Holmer R."/>
            <person name="Bu F."/>
            <person name="Rutten L."/>
            <person name="Van Zeijl A."/>
            <person name="Liu W."/>
            <person name="Santuari L."/>
            <person name="Cao Q."/>
            <person name="Sharma T."/>
            <person name="Shen D."/>
            <person name="Roswanjaya Y."/>
            <person name="Wardhani T."/>
            <person name="Kalhor M.S."/>
            <person name="Jansen J."/>
            <person name="Van den Hoogen J."/>
            <person name="Gungor B."/>
            <person name="Hartog M."/>
            <person name="Hontelez J."/>
            <person name="Verver J."/>
            <person name="Yang W.-C."/>
            <person name="Schijlen E."/>
            <person name="Repin R."/>
            <person name="Schilthuizen M."/>
            <person name="Schranz E."/>
            <person name="Heidstra R."/>
            <person name="Miyata K."/>
            <person name="Fedorova E."/>
            <person name="Kohlen W."/>
            <person name="Bisseling T."/>
            <person name="Smit S."/>
            <person name="Geurts R."/>
        </authorList>
    </citation>
    <scope>NUCLEOTIDE SEQUENCE [LARGE SCALE GENOMIC DNA]</scope>
    <source>
        <strain evidence="4">cv. WU1-14</strain>
    </source>
</reference>
<keyword evidence="2" id="KW-0472">Membrane</keyword>
<proteinExistence type="predicted"/>
<feature type="compositionally biased region" description="Gly residues" evidence="1">
    <location>
        <begin position="1"/>
        <end position="25"/>
    </location>
</feature>
<feature type="region of interest" description="Disordered" evidence="1">
    <location>
        <begin position="1"/>
        <end position="30"/>
    </location>
</feature>
<keyword evidence="2" id="KW-0812">Transmembrane</keyword>
<dbReference type="Proteomes" id="UP000237105">
    <property type="component" value="Unassembled WGS sequence"/>
</dbReference>
<dbReference type="AlphaFoldDB" id="A0A2P5DHY7"/>
<evidence type="ECO:0000313" key="3">
    <source>
        <dbReference type="EMBL" id="PON72927.1"/>
    </source>
</evidence>
<evidence type="ECO:0008006" key="5">
    <source>
        <dbReference type="Google" id="ProtNLM"/>
    </source>
</evidence>
<feature type="transmembrane region" description="Helical" evidence="2">
    <location>
        <begin position="39"/>
        <end position="58"/>
    </location>
</feature>
<keyword evidence="2" id="KW-1133">Transmembrane helix</keyword>
<evidence type="ECO:0000256" key="1">
    <source>
        <dbReference type="SAM" id="MobiDB-lite"/>
    </source>
</evidence>
<evidence type="ECO:0000256" key="2">
    <source>
        <dbReference type="SAM" id="Phobius"/>
    </source>
</evidence>
<accession>A0A2P5DHY7</accession>
<dbReference type="EMBL" id="JXTB01000036">
    <property type="protein sequence ID" value="PON72927.1"/>
    <property type="molecule type" value="Genomic_DNA"/>
</dbReference>
<protein>
    <recommendedName>
        <fullName evidence="5">Transmembrane protein</fullName>
    </recommendedName>
</protein>